<dbReference type="InterPro" id="IPR002182">
    <property type="entry name" value="NB-ARC"/>
</dbReference>
<protein>
    <recommendedName>
        <fullName evidence="7">NB-ARC domain-containing protein</fullName>
    </recommendedName>
</protein>
<dbReference type="GO" id="GO:0006952">
    <property type="term" value="P:defense response"/>
    <property type="evidence" value="ECO:0007669"/>
    <property type="project" value="UniProtKB-KW"/>
</dbReference>
<keyword evidence="2" id="KW-0611">Plant defense</keyword>
<accession>A0ABD2YTD1</accession>
<evidence type="ECO:0000256" key="2">
    <source>
        <dbReference type="ARBA" id="ARBA00022821"/>
    </source>
</evidence>
<dbReference type="PANTHER" id="PTHR36766:SF36">
    <property type="entry name" value="AAA+ ATPASE DOMAIN-CONTAINING PROTEIN"/>
    <property type="match status" value="1"/>
</dbReference>
<keyword evidence="1" id="KW-0433">Leucine-rich repeat</keyword>
<comment type="caution">
    <text evidence="5">The sequence shown here is derived from an EMBL/GenBank/DDBJ whole genome shotgun (WGS) entry which is preliminary data.</text>
</comment>
<name>A0ABD2YTD1_9GENT</name>
<dbReference type="SUPFAM" id="SSF52047">
    <property type="entry name" value="RNI-like"/>
    <property type="match status" value="1"/>
</dbReference>
<proteinExistence type="predicted"/>
<evidence type="ECO:0000259" key="3">
    <source>
        <dbReference type="Pfam" id="PF00931"/>
    </source>
</evidence>
<dbReference type="Proteomes" id="UP001630127">
    <property type="component" value="Unassembled WGS sequence"/>
</dbReference>
<dbReference type="Pfam" id="PF25019">
    <property type="entry name" value="LRR_R13L1-DRL21"/>
    <property type="match status" value="1"/>
</dbReference>
<organism evidence="5 6">
    <name type="scientific">Cinchona calisaya</name>
    <dbReference type="NCBI Taxonomy" id="153742"/>
    <lineage>
        <taxon>Eukaryota</taxon>
        <taxon>Viridiplantae</taxon>
        <taxon>Streptophyta</taxon>
        <taxon>Embryophyta</taxon>
        <taxon>Tracheophyta</taxon>
        <taxon>Spermatophyta</taxon>
        <taxon>Magnoliopsida</taxon>
        <taxon>eudicotyledons</taxon>
        <taxon>Gunneridae</taxon>
        <taxon>Pentapetalae</taxon>
        <taxon>asterids</taxon>
        <taxon>lamiids</taxon>
        <taxon>Gentianales</taxon>
        <taxon>Rubiaceae</taxon>
        <taxon>Cinchonoideae</taxon>
        <taxon>Cinchoneae</taxon>
        <taxon>Cinchona</taxon>
    </lineage>
</organism>
<dbReference type="SUPFAM" id="SSF52058">
    <property type="entry name" value="L domain-like"/>
    <property type="match status" value="1"/>
</dbReference>
<evidence type="ECO:0008006" key="7">
    <source>
        <dbReference type="Google" id="ProtNLM"/>
    </source>
</evidence>
<evidence type="ECO:0000256" key="1">
    <source>
        <dbReference type="ARBA" id="ARBA00022614"/>
    </source>
</evidence>
<dbReference type="PRINTS" id="PR00364">
    <property type="entry name" value="DISEASERSIST"/>
</dbReference>
<dbReference type="Pfam" id="PF00931">
    <property type="entry name" value="NB-ARC"/>
    <property type="match status" value="1"/>
</dbReference>
<sequence length="520" mass="58621">MRKCLLEIGASQGSKILATTRSHVVASVMQTSSSHELGVLSNDDSWMLFEKLAFADGEARPTPELEDIGRRILKRCGGVPLAIKAIGGLLYSVKDELGWSMIEKSEIWRKMLKNMEKITPKLRKLYLVVEGDIVLGDFLKRGTLDIHEYLLPGNGQGCHIEELGCLHNLSGEIEICGLQNLGSYISATKANLFGKSNIQSLKLVWEWDATGENMGYNIDVIEGLRPHSNLKSLSIKGFKGSKFPSWMLALRNLVEIKLEDLDRCEQVSPFGHLPCLQTLEMTALVNVKRIGNEFYGREILDSERSSSCSSEGAPITLFPALRILRLRDIQSLLEWSDAAMISSDSSIKVFPNLRYLDLYFLPKLAILPDMYSLTCLQRLEIERCESLSCLRNLNSLTSLESLSIKDCPNLDATLNIMDKPQSLNTLCLSRCDKLIYSLSSYLRNFTSLVRLEIEADPGFWPKDLRHQPNLRTLILRGYSKGHDFDYFPWPFSSTNVATTRKDDDFIKQSFISLEYLLLSG</sequence>
<evidence type="ECO:0000313" key="5">
    <source>
        <dbReference type="EMBL" id="KAL3509260.1"/>
    </source>
</evidence>
<feature type="domain" description="NB-ARC" evidence="3">
    <location>
        <begin position="11"/>
        <end position="55"/>
    </location>
</feature>
<gene>
    <name evidence="5" type="ORF">ACH5RR_028661</name>
</gene>
<evidence type="ECO:0000313" key="6">
    <source>
        <dbReference type="Proteomes" id="UP001630127"/>
    </source>
</evidence>
<reference evidence="5 6" key="1">
    <citation type="submission" date="2024-11" db="EMBL/GenBank/DDBJ databases">
        <title>A near-complete genome assembly of Cinchona calisaya.</title>
        <authorList>
            <person name="Lian D.C."/>
            <person name="Zhao X.W."/>
            <person name="Wei L."/>
        </authorList>
    </citation>
    <scope>NUCLEOTIDE SEQUENCE [LARGE SCALE GENOMIC DNA]</scope>
    <source>
        <tissue evidence="5">Nenye</tissue>
    </source>
</reference>
<dbReference type="InterPro" id="IPR032675">
    <property type="entry name" value="LRR_dom_sf"/>
</dbReference>
<dbReference type="PANTHER" id="PTHR36766">
    <property type="entry name" value="PLANT BROAD-SPECTRUM MILDEW RESISTANCE PROTEIN RPW8"/>
    <property type="match status" value="1"/>
</dbReference>
<dbReference type="EMBL" id="JBJUIK010000012">
    <property type="protein sequence ID" value="KAL3509260.1"/>
    <property type="molecule type" value="Genomic_DNA"/>
</dbReference>
<dbReference type="Gene3D" id="1.10.8.430">
    <property type="entry name" value="Helical domain of apoptotic protease-activating factors"/>
    <property type="match status" value="1"/>
</dbReference>
<dbReference type="InterPro" id="IPR027417">
    <property type="entry name" value="P-loop_NTPase"/>
</dbReference>
<dbReference type="SUPFAM" id="SSF52540">
    <property type="entry name" value="P-loop containing nucleoside triphosphate hydrolases"/>
    <property type="match status" value="1"/>
</dbReference>
<dbReference type="InterPro" id="IPR042197">
    <property type="entry name" value="Apaf_helical"/>
</dbReference>
<evidence type="ECO:0000259" key="4">
    <source>
        <dbReference type="Pfam" id="PF25019"/>
    </source>
</evidence>
<feature type="domain" description="R13L1/DRL21-like LRR repeat region" evidence="4">
    <location>
        <begin position="160"/>
        <end position="282"/>
    </location>
</feature>
<dbReference type="InterPro" id="IPR056789">
    <property type="entry name" value="LRR_R13L1-DRL21"/>
</dbReference>
<keyword evidence="6" id="KW-1185">Reference proteome</keyword>
<dbReference type="Gene3D" id="3.80.10.10">
    <property type="entry name" value="Ribonuclease Inhibitor"/>
    <property type="match status" value="2"/>
</dbReference>
<dbReference type="AlphaFoldDB" id="A0ABD2YTD1"/>